<proteinExistence type="predicted"/>
<evidence type="ECO:0000313" key="1">
    <source>
        <dbReference type="EMBL" id="QUC66180.1"/>
    </source>
</evidence>
<accession>A0AC61N1T8</accession>
<sequence>MKKNRFYVSFCCNKYYYPDGELTVDDQAVTYKTTQVTVPAEYWNLEMKYTDIGYIYTEKTKCFKTVVIHMKDSKNYKFIIYFGRKKFYELMKAHGVTVNT</sequence>
<name>A0AC61N1T8_9FIRM</name>
<reference evidence="1" key="1">
    <citation type="submission" date="2021-01" db="EMBL/GenBank/DDBJ databases">
        <title>Complete genome sequence of Clostridiales bacterium R-7.</title>
        <authorList>
            <person name="Mahoney-Kurpe S.C."/>
            <person name="Palevich N."/>
            <person name="Koike S."/>
            <person name="Moon C.D."/>
            <person name="Attwood G.T."/>
        </authorList>
    </citation>
    <scope>NUCLEOTIDE SEQUENCE</scope>
    <source>
        <strain evidence="1">R-7</strain>
    </source>
</reference>
<evidence type="ECO:0000313" key="2">
    <source>
        <dbReference type="Proteomes" id="UP000682782"/>
    </source>
</evidence>
<protein>
    <submittedName>
        <fullName evidence="1">Uncharacterized protein</fullName>
    </submittedName>
</protein>
<organism evidence="1 2">
    <name type="scientific">Aristaeella hokkaidonensis</name>
    <dbReference type="NCBI Taxonomy" id="3046382"/>
    <lineage>
        <taxon>Bacteria</taxon>
        <taxon>Bacillati</taxon>
        <taxon>Bacillota</taxon>
        <taxon>Clostridia</taxon>
        <taxon>Eubacteriales</taxon>
        <taxon>Aristaeellaceae</taxon>
        <taxon>Aristaeella</taxon>
    </lineage>
</organism>
<dbReference type="EMBL" id="CP068393">
    <property type="protein sequence ID" value="QUC66180.1"/>
    <property type="molecule type" value="Genomic_DNA"/>
</dbReference>
<gene>
    <name evidence="1" type="ORF">JYE49_09900</name>
</gene>
<keyword evidence="2" id="KW-1185">Reference proteome</keyword>
<dbReference type="Proteomes" id="UP000682782">
    <property type="component" value="Chromosome"/>
</dbReference>